<dbReference type="PROSITE" id="PS51319">
    <property type="entry name" value="TFIIS_N"/>
    <property type="match status" value="1"/>
</dbReference>
<organism evidence="3 4">
    <name type="scientific">Vigna unguiculata</name>
    <name type="common">Cowpea</name>
    <dbReference type="NCBI Taxonomy" id="3917"/>
    <lineage>
        <taxon>Eukaryota</taxon>
        <taxon>Viridiplantae</taxon>
        <taxon>Streptophyta</taxon>
        <taxon>Embryophyta</taxon>
        <taxon>Tracheophyta</taxon>
        <taxon>Spermatophyta</taxon>
        <taxon>Magnoliopsida</taxon>
        <taxon>eudicotyledons</taxon>
        <taxon>Gunneridae</taxon>
        <taxon>Pentapetalae</taxon>
        <taxon>rosids</taxon>
        <taxon>fabids</taxon>
        <taxon>Fabales</taxon>
        <taxon>Fabaceae</taxon>
        <taxon>Papilionoideae</taxon>
        <taxon>50 kb inversion clade</taxon>
        <taxon>NPAAA clade</taxon>
        <taxon>indigoferoid/millettioid clade</taxon>
        <taxon>Phaseoleae</taxon>
        <taxon>Vigna</taxon>
    </lineage>
</organism>
<dbReference type="InterPro" id="IPR035441">
    <property type="entry name" value="TFIIS/LEDGF_dom_sf"/>
</dbReference>
<evidence type="ECO:0000259" key="2">
    <source>
        <dbReference type="PROSITE" id="PS51319"/>
    </source>
</evidence>
<gene>
    <name evidence="3" type="ORF">DEO72_LG3g2395</name>
</gene>
<dbReference type="AlphaFoldDB" id="A0A4D6LHP3"/>
<dbReference type="GO" id="GO:0009742">
    <property type="term" value="P:brassinosteroid mediated signaling pathway"/>
    <property type="evidence" value="ECO:0007669"/>
    <property type="project" value="InterPro"/>
</dbReference>
<keyword evidence="4" id="KW-1185">Reference proteome</keyword>
<keyword evidence="1" id="KW-0539">Nucleus</keyword>
<proteinExistence type="predicted"/>
<name>A0A4D6LHP3_VIGUN</name>
<reference evidence="3 4" key="1">
    <citation type="submission" date="2019-04" db="EMBL/GenBank/DDBJ databases">
        <title>An improved genome assembly and genetic linkage map for asparagus bean, Vigna unguiculata ssp. sesquipedialis.</title>
        <authorList>
            <person name="Xia Q."/>
            <person name="Zhang R."/>
            <person name="Dong Y."/>
        </authorList>
    </citation>
    <scope>NUCLEOTIDE SEQUENCE [LARGE SCALE GENOMIC DNA]</scope>
    <source>
        <tissue evidence="3">Leaf</tissue>
    </source>
</reference>
<dbReference type="Gene3D" id="1.20.930.10">
    <property type="entry name" value="Conserved domain common to transcription factors TFIIS, elongin A, CRSP70"/>
    <property type="match status" value="1"/>
</dbReference>
<evidence type="ECO:0000313" key="3">
    <source>
        <dbReference type="EMBL" id="QCD87855.1"/>
    </source>
</evidence>
<comment type="subcellular location">
    <subcellularLocation>
        <location evidence="1">Nucleus</location>
    </subcellularLocation>
</comment>
<dbReference type="EMBL" id="CP039347">
    <property type="protein sequence ID" value="QCD87855.1"/>
    <property type="molecule type" value="Genomic_DNA"/>
</dbReference>
<dbReference type="GO" id="GO:0005634">
    <property type="term" value="C:nucleus"/>
    <property type="evidence" value="ECO:0007669"/>
    <property type="project" value="UniProtKB-SubCell"/>
</dbReference>
<dbReference type="InterPro" id="IPR044204">
    <property type="entry name" value="IWS1/2"/>
</dbReference>
<feature type="domain" description="TFIIS N-terminal" evidence="2">
    <location>
        <begin position="54"/>
        <end position="107"/>
    </location>
</feature>
<evidence type="ECO:0000256" key="1">
    <source>
        <dbReference type="PROSITE-ProRule" id="PRU00649"/>
    </source>
</evidence>
<dbReference type="PANTHER" id="PTHR47350">
    <property type="entry name" value="PROTEIN IWS1 HOMOLOG 1"/>
    <property type="match status" value="1"/>
</dbReference>
<sequence length="107" mass="12348">MNVMTEFEVAVEEDVDLYRQGKLVINKLKKLPLLIEVLSKNHLQQEFLDQGSLTVLKKWLEPHPHGSLPNLTIRTEILKILNNIDLEHHDRKEQLKNSGIGNVGFLM</sequence>
<dbReference type="PANTHER" id="PTHR47350:SF4">
    <property type="entry name" value="PROTEIN IWS1 HOMOLOG 1"/>
    <property type="match status" value="1"/>
</dbReference>
<evidence type="ECO:0000313" key="4">
    <source>
        <dbReference type="Proteomes" id="UP000501690"/>
    </source>
</evidence>
<dbReference type="GO" id="GO:0032784">
    <property type="term" value="P:regulation of DNA-templated transcription elongation"/>
    <property type="evidence" value="ECO:0007669"/>
    <property type="project" value="InterPro"/>
</dbReference>
<dbReference type="Proteomes" id="UP000501690">
    <property type="component" value="Linkage Group LG3"/>
</dbReference>
<protein>
    <submittedName>
        <fullName evidence="3">Transcription factor IIS</fullName>
    </submittedName>
</protein>
<dbReference type="InterPro" id="IPR017923">
    <property type="entry name" value="TFIIS_N"/>
</dbReference>
<accession>A0A4D6LHP3</accession>